<reference evidence="2" key="1">
    <citation type="journal article" date="2019" name="Int. J. Syst. Evol. Microbiol.">
        <title>The Global Catalogue of Microorganisms (GCM) 10K type strain sequencing project: providing services to taxonomists for standard genome sequencing and annotation.</title>
        <authorList>
            <consortium name="The Broad Institute Genomics Platform"/>
            <consortium name="The Broad Institute Genome Sequencing Center for Infectious Disease"/>
            <person name="Wu L."/>
            <person name="Ma J."/>
        </authorList>
    </citation>
    <scope>NUCLEOTIDE SEQUENCE [LARGE SCALE GENOMIC DNA]</scope>
    <source>
        <strain evidence="2">CGMCC 4.7020</strain>
    </source>
</reference>
<accession>A0ABW3XAH3</accession>
<proteinExistence type="predicted"/>
<evidence type="ECO:0000313" key="1">
    <source>
        <dbReference type="EMBL" id="MFD1305769.1"/>
    </source>
</evidence>
<dbReference type="EMBL" id="JBHTMM010000007">
    <property type="protein sequence ID" value="MFD1305769.1"/>
    <property type="molecule type" value="Genomic_DNA"/>
</dbReference>
<name>A0ABW3XAH3_9ACTN</name>
<organism evidence="1 2">
    <name type="scientific">Streptomyces kaempferi</name>
    <dbReference type="NCBI Taxonomy" id="333725"/>
    <lineage>
        <taxon>Bacteria</taxon>
        <taxon>Bacillati</taxon>
        <taxon>Actinomycetota</taxon>
        <taxon>Actinomycetes</taxon>
        <taxon>Kitasatosporales</taxon>
        <taxon>Streptomycetaceae</taxon>
        <taxon>Streptomyces</taxon>
    </lineage>
</organism>
<dbReference type="RefSeq" id="WP_329527155.1">
    <property type="nucleotide sequence ID" value="NZ_JBHSKH010000075.1"/>
</dbReference>
<comment type="caution">
    <text evidence="1">The sequence shown here is derived from an EMBL/GenBank/DDBJ whole genome shotgun (WGS) entry which is preliminary data.</text>
</comment>
<gene>
    <name evidence="1" type="ORF">ACFQ5X_07910</name>
</gene>
<dbReference type="Proteomes" id="UP001597058">
    <property type="component" value="Unassembled WGS sequence"/>
</dbReference>
<protein>
    <submittedName>
        <fullName evidence="1">Uncharacterized protein</fullName>
    </submittedName>
</protein>
<evidence type="ECO:0000313" key="2">
    <source>
        <dbReference type="Proteomes" id="UP001597058"/>
    </source>
</evidence>
<keyword evidence="2" id="KW-1185">Reference proteome</keyword>
<sequence>MRSVRQADKNDANRTSVRSGIAALAALAVIGLASGCAGGEAAEPRPAHGLRMTGL</sequence>